<sequence length="125" mass="15175">MTGKTYYIEILPYYITAIQNLRLRFDIKGWEHHFVLQEDNDRSHGYTRFNRPISPDVNPQEAVWNILKEKVKARIWTTLIEYKQVIEEEYSLITLDQIRKRILEMPERMQKLVNNPEAPIRSELW</sequence>
<evidence type="ECO:0000313" key="1">
    <source>
        <dbReference type="EMBL" id="KIM99835.1"/>
    </source>
</evidence>
<proteinExistence type="predicted"/>
<dbReference type="InterPro" id="IPR036397">
    <property type="entry name" value="RNaseH_sf"/>
</dbReference>
<dbReference type="GO" id="GO:0003676">
    <property type="term" value="F:nucleic acid binding"/>
    <property type="evidence" value="ECO:0007669"/>
    <property type="project" value="InterPro"/>
</dbReference>
<evidence type="ECO:0008006" key="3">
    <source>
        <dbReference type="Google" id="ProtNLM"/>
    </source>
</evidence>
<protein>
    <recommendedName>
        <fullName evidence="3">Tc1-like transposase DDE domain-containing protein</fullName>
    </recommendedName>
</protein>
<dbReference type="HOGENOM" id="CLU_033666_12_2_1"/>
<dbReference type="EMBL" id="KN832878">
    <property type="protein sequence ID" value="KIM99835.1"/>
    <property type="molecule type" value="Genomic_DNA"/>
</dbReference>
<accession>A0A0C3GUT8</accession>
<dbReference type="Proteomes" id="UP000054321">
    <property type="component" value="Unassembled WGS sequence"/>
</dbReference>
<evidence type="ECO:0000313" key="2">
    <source>
        <dbReference type="Proteomes" id="UP000054321"/>
    </source>
</evidence>
<dbReference type="OrthoDB" id="3595825at2759"/>
<organism evidence="1 2">
    <name type="scientific">Oidiodendron maius (strain Zn)</name>
    <dbReference type="NCBI Taxonomy" id="913774"/>
    <lineage>
        <taxon>Eukaryota</taxon>
        <taxon>Fungi</taxon>
        <taxon>Dikarya</taxon>
        <taxon>Ascomycota</taxon>
        <taxon>Pezizomycotina</taxon>
        <taxon>Leotiomycetes</taxon>
        <taxon>Leotiomycetes incertae sedis</taxon>
        <taxon>Myxotrichaceae</taxon>
        <taxon>Oidiodendron</taxon>
    </lineage>
</organism>
<keyword evidence="2" id="KW-1185">Reference proteome</keyword>
<dbReference type="AlphaFoldDB" id="A0A0C3GUT8"/>
<name>A0A0C3GUT8_OIDMZ</name>
<gene>
    <name evidence="1" type="ORF">OIDMADRAFT_19791</name>
</gene>
<reference evidence="2" key="2">
    <citation type="submission" date="2015-01" db="EMBL/GenBank/DDBJ databases">
        <title>Evolutionary Origins and Diversification of the Mycorrhizal Mutualists.</title>
        <authorList>
            <consortium name="DOE Joint Genome Institute"/>
            <consortium name="Mycorrhizal Genomics Consortium"/>
            <person name="Kohler A."/>
            <person name="Kuo A."/>
            <person name="Nagy L.G."/>
            <person name="Floudas D."/>
            <person name="Copeland A."/>
            <person name="Barry K.W."/>
            <person name="Cichocki N."/>
            <person name="Veneault-Fourrey C."/>
            <person name="LaButti K."/>
            <person name="Lindquist E.A."/>
            <person name="Lipzen A."/>
            <person name="Lundell T."/>
            <person name="Morin E."/>
            <person name="Murat C."/>
            <person name="Riley R."/>
            <person name="Ohm R."/>
            <person name="Sun H."/>
            <person name="Tunlid A."/>
            <person name="Henrissat B."/>
            <person name="Grigoriev I.V."/>
            <person name="Hibbett D.S."/>
            <person name="Martin F."/>
        </authorList>
    </citation>
    <scope>NUCLEOTIDE SEQUENCE [LARGE SCALE GENOMIC DNA]</scope>
    <source>
        <strain evidence="2">Zn</strain>
    </source>
</reference>
<reference evidence="1 2" key="1">
    <citation type="submission" date="2014-04" db="EMBL/GenBank/DDBJ databases">
        <authorList>
            <consortium name="DOE Joint Genome Institute"/>
            <person name="Kuo A."/>
            <person name="Martino E."/>
            <person name="Perotto S."/>
            <person name="Kohler A."/>
            <person name="Nagy L.G."/>
            <person name="Floudas D."/>
            <person name="Copeland A."/>
            <person name="Barry K.W."/>
            <person name="Cichocki N."/>
            <person name="Veneault-Fourrey C."/>
            <person name="LaButti K."/>
            <person name="Lindquist E.A."/>
            <person name="Lipzen A."/>
            <person name="Lundell T."/>
            <person name="Morin E."/>
            <person name="Murat C."/>
            <person name="Sun H."/>
            <person name="Tunlid A."/>
            <person name="Henrissat B."/>
            <person name="Grigoriev I.V."/>
            <person name="Hibbett D.S."/>
            <person name="Martin F."/>
            <person name="Nordberg H.P."/>
            <person name="Cantor M.N."/>
            <person name="Hua S.X."/>
        </authorList>
    </citation>
    <scope>NUCLEOTIDE SEQUENCE [LARGE SCALE GENOMIC DNA]</scope>
    <source>
        <strain evidence="1 2">Zn</strain>
    </source>
</reference>
<dbReference type="InParanoid" id="A0A0C3GUT8"/>
<dbReference type="Gene3D" id="3.30.420.10">
    <property type="entry name" value="Ribonuclease H-like superfamily/Ribonuclease H"/>
    <property type="match status" value="1"/>
</dbReference>